<accession>A0A923J071</accession>
<name>A0A923J071_9ACTO</name>
<sequence>MDQEWIRVEGMIIGRDLDPADVAAQLRERAVLAQLEWFPSSPQLLGVNVAVSEDRVVLVVDGEVAEGPTTGELAAELAELFEAEVRIGSSSVDRLPEGESPLADSLDEEDLDFVEGASRVVEIGRTSASSVPLLAALEGIDLADIELGDGHRALLAELEADKAGWNFGELPLVTLTWSDGELQAFLVTDDHLEHVVTHNWGMDALIVPGAHESVDELPGEILDLVGDRPELEAIAAGVPGADVEALVASAELSGEEAAAAVVAALGLPARTVDFLLGRIGAGDVEGAKLHLAKGISNAIGRSVDIMLSEPDSPAQPLWSTYQSVAVEKPWLVRTLASVEAVAGTALLTLAVRADSPRSGWVKAGGVLGAFLLVDSIAEISLSSYLRKRHLRSEGD</sequence>
<dbReference type="RefSeq" id="WP_184453968.1">
    <property type="nucleotide sequence ID" value="NZ_JACHMK010000001.1"/>
</dbReference>
<dbReference type="Proteomes" id="UP000617426">
    <property type="component" value="Unassembled WGS sequence"/>
</dbReference>
<gene>
    <name evidence="1" type="ORF">HD592_002104</name>
</gene>
<evidence type="ECO:0000313" key="2">
    <source>
        <dbReference type="Proteomes" id="UP000617426"/>
    </source>
</evidence>
<dbReference type="EMBL" id="JACHMK010000001">
    <property type="protein sequence ID" value="MBB6335539.1"/>
    <property type="molecule type" value="Genomic_DNA"/>
</dbReference>
<dbReference type="AlphaFoldDB" id="A0A923J071"/>
<organism evidence="1 2">
    <name type="scientific">Schaalia hyovaginalis</name>
    <dbReference type="NCBI Taxonomy" id="29316"/>
    <lineage>
        <taxon>Bacteria</taxon>
        <taxon>Bacillati</taxon>
        <taxon>Actinomycetota</taxon>
        <taxon>Actinomycetes</taxon>
        <taxon>Actinomycetales</taxon>
        <taxon>Actinomycetaceae</taxon>
        <taxon>Schaalia</taxon>
    </lineage>
</organism>
<protein>
    <submittedName>
        <fullName evidence="1">Uncharacterized protein</fullName>
    </submittedName>
</protein>
<evidence type="ECO:0000313" key="1">
    <source>
        <dbReference type="EMBL" id="MBB6335539.1"/>
    </source>
</evidence>
<keyword evidence="2" id="KW-1185">Reference proteome</keyword>
<reference evidence="1" key="1">
    <citation type="submission" date="2020-08" db="EMBL/GenBank/DDBJ databases">
        <title>Sequencing the genomes of 1000 actinobacteria strains.</title>
        <authorList>
            <person name="Klenk H.-P."/>
        </authorList>
    </citation>
    <scope>NUCLEOTIDE SEQUENCE</scope>
    <source>
        <strain evidence="1">DSM 10695</strain>
    </source>
</reference>
<comment type="caution">
    <text evidence="1">The sequence shown here is derived from an EMBL/GenBank/DDBJ whole genome shotgun (WGS) entry which is preliminary data.</text>
</comment>
<proteinExistence type="predicted"/>